<dbReference type="InterPro" id="IPR052360">
    <property type="entry name" value="Transcr_Regulatory_Proteins"/>
</dbReference>
<evidence type="ECO:0000313" key="8">
    <source>
        <dbReference type="Proteomes" id="UP001150941"/>
    </source>
</evidence>
<dbReference type="GO" id="GO:0003677">
    <property type="term" value="F:DNA binding"/>
    <property type="evidence" value="ECO:0007669"/>
    <property type="project" value="UniProtKB-KW"/>
</dbReference>
<evidence type="ECO:0000256" key="2">
    <source>
        <dbReference type="ARBA" id="ARBA00022833"/>
    </source>
</evidence>
<dbReference type="InterPro" id="IPR021858">
    <property type="entry name" value="Fun_TF"/>
</dbReference>
<gene>
    <name evidence="7" type="ORF">N7468_006427</name>
</gene>
<dbReference type="GO" id="GO:0046872">
    <property type="term" value="F:metal ion binding"/>
    <property type="evidence" value="ECO:0007669"/>
    <property type="project" value="UniProtKB-KW"/>
</dbReference>
<dbReference type="RefSeq" id="XP_058328613.1">
    <property type="nucleotide sequence ID" value="XM_058475723.1"/>
</dbReference>
<keyword evidence="1" id="KW-0479">Metal-binding</keyword>
<dbReference type="PANTHER" id="PTHR36206">
    <property type="entry name" value="ASPERCRYPTIN BIOSYNTHESIS CLUSTER-SPECIFIC TRANSCRIPTION REGULATOR ATNN-RELATED"/>
    <property type="match status" value="1"/>
</dbReference>
<keyword evidence="3" id="KW-0805">Transcription regulation</keyword>
<evidence type="ECO:0000313" key="7">
    <source>
        <dbReference type="EMBL" id="KAJ5225202.1"/>
    </source>
</evidence>
<reference evidence="7" key="1">
    <citation type="submission" date="2022-11" db="EMBL/GenBank/DDBJ databases">
        <authorList>
            <person name="Petersen C."/>
        </authorList>
    </citation>
    <scope>NUCLEOTIDE SEQUENCE</scope>
    <source>
        <strain evidence="7">IBT 19713</strain>
    </source>
</reference>
<proteinExistence type="predicted"/>
<dbReference type="PANTHER" id="PTHR36206:SF16">
    <property type="entry name" value="TRANSCRIPTION FACTOR DOMAIN-CONTAINING PROTEIN-RELATED"/>
    <property type="match status" value="1"/>
</dbReference>
<dbReference type="GeneID" id="83203026"/>
<organism evidence="7 8">
    <name type="scientific">Penicillium chermesinum</name>
    <dbReference type="NCBI Taxonomy" id="63820"/>
    <lineage>
        <taxon>Eukaryota</taxon>
        <taxon>Fungi</taxon>
        <taxon>Dikarya</taxon>
        <taxon>Ascomycota</taxon>
        <taxon>Pezizomycotina</taxon>
        <taxon>Eurotiomycetes</taxon>
        <taxon>Eurotiomycetidae</taxon>
        <taxon>Eurotiales</taxon>
        <taxon>Aspergillaceae</taxon>
        <taxon>Penicillium</taxon>
    </lineage>
</organism>
<evidence type="ECO:0000256" key="6">
    <source>
        <dbReference type="ARBA" id="ARBA00023242"/>
    </source>
</evidence>
<evidence type="ECO:0000256" key="4">
    <source>
        <dbReference type="ARBA" id="ARBA00023125"/>
    </source>
</evidence>
<keyword evidence="5" id="KW-0804">Transcription</keyword>
<sequence>MRRRPSSLPALCINRTCVRRLRHLGGGGTPYGQPQSHRALSTYCTPVPAGSLNHDEQMSFDWFKEMTTKKFAGLFKSDFWETLVFQASAQEPAVRHAVVALSAAHRFDPNYEPWTIPTTYPFDAEQFTLQQYNKAIQHLKLRMGRNEKNDVRVALITCMIFVTLEYLRGLYKRGSAHLRHGIALLSNIPEKKSPMTPNVFDAAEDFAHNALIDSYARLSIQSAMFGHVPASMCAVIRNPKTNALPYNFPSASEARQTLDDLLNRIHCLKRHSYASRENESKDDMREMVETQEVIMGDLALWRKAFDNSIPRFMTGKDGRRDQFGHLLLVVYYEMAMIKGSTCLSDDEMIFDQYTHRFLIILTAFLDMWKFFASLDFRIRDMRKIMDEPSDKCAGNGFTVESGFIPPIYYTTLKCRDPGIRRQAIAILRSVPHREGVWNGPLLADIAEQLMKMEEAGVYDNDPTVNDRIAFQDPPAKDLPPPKVKKEMRVSDVSVILPDRVDGDTFMRYSKREGGKWQHFSRVVQPGWLSKLSPSTKYSSLGLASPPDHWMLDKGSISGT</sequence>
<accession>A0A9W9NS84</accession>
<comment type="caution">
    <text evidence="7">The sequence shown here is derived from an EMBL/GenBank/DDBJ whole genome shotgun (WGS) entry which is preliminary data.</text>
</comment>
<dbReference type="Pfam" id="PF11951">
    <property type="entry name" value="Fungal_trans_2"/>
    <property type="match status" value="1"/>
</dbReference>
<name>A0A9W9NS84_9EURO</name>
<evidence type="ECO:0000256" key="3">
    <source>
        <dbReference type="ARBA" id="ARBA00023015"/>
    </source>
</evidence>
<evidence type="ECO:0008006" key="9">
    <source>
        <dbReference type="Google" id="ProtNLM"/>
    </source>
</evidence>
<evidence type="ECO:0000256" key="5">
    <source>
        <dbReference type="ARBA" id="ARBA00023163"/>
    </source>
</evidence>
<dbReference type="EMBL" id="JAPQKS010000005">
    <property type="protein sequence ID" value="KAJ5225202.1"/>
    <property type="molecule type" value="Genomic_DNA"/>
</dbReference>
<keyword evidence="2" id="KW-0862">Zinc</keyword>
<dbReference type="AlphaFoldDB" id="A0A9W9NS84"/>
<dbReference type="OrthoDB" id="2593732at2759"/>
<keyword evidence="4" id="KW-0238">DNA-binding</keyword>
<protein>
    <recommendedName>
        <fullName evidence="9">C6 zinc finger domain protein</fullName>
    </recommendedName>
</protein>
<keyword evidence="8" id="KW-1185">Reference proteome</keyword>
<evidence type="ECO:0000256" key="1">
    <source>
        <dbReference type="ARBA" id="ARBA00022723"/>
    </source>
</evidence>
<dbReference type="Proteomes" id="UP001150941">
    <property type="component" value="Unassembled WGS sequence"/>
</dbReference>
<reference evidence="7" key="2">
    <citation type="journal article" date="2023" name="IMA Fungus">
        <title>Comparative genomic study of the Penicillium genus elucidates a diverse pangenome and 15 lateral gene transfer events.</title>
        <authorList>
            <person name="Petersen C."/>
            <person name="Sorensen T."/>
            <person name="Nielsen M.R."/>
            <person name="Sondergaard T.E."/>
            <person name="Sorensen J.L."/>
            <person name="Fitzpatrick D.A."/>
            <person name="Frisvad J.C."/>
            <person name="Nielsen K.L."/>
        </authorList>
    </citation>
    <scope>NUCLEOTIDE SEQUENCE</scope>
    <source>
        <strain evidence="7">IBT 19713</strain>
    </source>
</reference>
<keyword evidence="6" id="KW-0539">Nucleus</keyword>